<dbReference type="Proteomes" id="UP000054703">
    <property type="component" value="Unassembled WGS sequence"/>
</dbReference>
<name>A0A0W0YJE9_9GAMM</name>
<dbReference type="STRING" id="45074.Lsan_2862"/>
<reference evidence="1 2" key="1">
    <citation type="submission" date="2015-11" db="EMBL/GenBank/DDBJ databases">
        <title>Genomic analysis of 38 Legionella species identifies large and diverse effector repertoires.</title>
        <authorList>
            <person name="Burstein D."/>
            <person name="Amaro F."/>
            <person name="Zusman T."/>
            <person name="Lifshitz Z."/>
            <person name="Cohen O."/>
            <person name="Gilbert J.A."/>
            <person name="Pupko T."/>
            <person name="Shuman H.A."/>
            <person name="Segal G."/>
        </authorList>
    </citation>
    <scope>NUCLEOTIDE SEQUENCE [LARGE SCALE GENOMIC DNA]</scope>
    <source>
        <strain evidence="1 2">SC-63-C7</strain>
    </source>
</reference>
<dbReference type="EMBL" id="LNYU01000081">
    <property type="protein sequence ID" value="KTD56702.1"/>
    <property type="molecule type" value="Genomic_DNA"/>
</dbReference>
<keyword evidence="2" id="KW-1185">Reference proteome</keyword>
<comment type="caution">
    <text evidence="1">The sequence shown here is derived from an EMBL/GenBank/DDBJ whole genome shotgun (WGS) entry which is preliminary data.</text>
</comment>
<accession>A0A0W0YJE9</accession>
<evidence type="ECO:0000313" key="1">
    <source>
        <dbReference type="EMBL" id="KTD56702.1"/>
    </source>
</evidence>
<proteinExistence type="predicted"/>
<protein>
    <submittedName>
        <fullName evidence="1">Uncharacterized protein</fullName>
    </submittedName>
</protein>
<dbReference type="PATRIC" id="fig|45074.5.peg.3073"/>
<organism evidence="1 2">
    <name type="scientific">Legionella santicrucis</name>
    <dbReference type="NCBI Taxonomy" id="45074"/>
    <lineage>
        <taxon>Bacteria</taxon>
        <taxon>Pseudomonadati</taxon>
        <taxon>Pseudomonadota</taxon>
        <taxon>Gammaproteobacteria</taxon>
        <taxon>Legionellales</taxon>
        <taxon>Legionellaceae</taxon>
        <taxon>Legionella</taxon>
    </lineage>
</organism>
<gene>
    <name evidence="1" type="ORF">Lsan_2862</name>
</gene>
<sequence>MKKTEDRLEQVKKTFAHWRTSRNKQGKIPISLWEEVDDLLIHYPISKISTSLGLSRFQINEHIKSKKTIHFVEAHINKPIIKAEPPGAACIIELYRPCGSMMKISGVTGTLACALTQQFMG</sequence>
<dbReference type="OrthoDB" id="5652362at2"/>
<dbReference type="RefSeq" id="WP_058514832.1">
    <property type="nucleotide sequence ID" value="NZ_CAAAIH010000009.1"/>
</dbReference>
<evidence type="ECO:0000313" key="2">
    <source>
        <dbReference type="Proteomes" id="UP000054703"/>
    </source>
</evidence>
<dbReference type="AlphaFoldDB" id="A0A0W0YJE9"/>